<dbReference type="Pfam" id="PF00578">
    <property type="entry name" value="AhpC-TSA"/>
    <property type="match status" value="1"/>
</dbReference>
<keyword evidence="4" id="KW-1185">Reference proteome</keyword>
<feature type="compositionally biased region" description="Basic and acidic residues" evidence="1">
    <location>
        <begin position="83"/>
        <end position="95"/>
    </location>
</feature>
<evidence type="ECO:0000259" key="2">
    <source>
        <dbReference type="PROSITE" id="PS51352"/>
    </source>
</evidence>
<keyword evidence="3" id="KW-0560">Oxidoreductase</keyword>
<sequence length="193" mass="21300">MVETASTMMELGEEAPGFNLPDVRTGEQVSLESFRDCEALLVMFICRHCPFVKHVEGGLARIAKEYRPEGLGAVAISANDPGTHPDDRPESLKEQAEEQGFDFPYLFDETQETAKAYRAACTPDLYLFDAGRKLVYRGQLDDSRPGSGRPVTGSDLREAVDAVLEGREVPSNQRPSTGCNIKWKPGNEPPYFG</sequence>
<dbReference type="OrthoDB" id="9809746at2"/>
<evidence type="ECO:0000313" key="3">
    <source>
        <dbReference type="EMBL" id="AKJ65480.1"/>
    </source>
</evidence>
<dbReference type="RefSeq" id="WP_052882701.1">
    <property type="nucleotide sequence ID" value="NZ_CP010904.1"/>
</dbReference>
<dbReference type="EC" id="1.11.1.15" evidence="3"/>
<organism evidence="3 4">
    <name type="scientific">Kiritimatiella glycovorans</name>
    <dbReference type="NCBI Taxonomy" id="1307763"/>
    <lineage>
        <taxon>Bacteria</taxon>
        <taxon>Pseudomonadati</taxon>
        <taxon>Kiritimatiellota</taxon>
        <taxon>Kiritimatiellia</taxon>
        <taxon>Kiritimatiellales</taxon>
        <taxon>Kiritimatiellaceae</taxon>
        <taxon>Kiritimatiella</taxon>
    </lineage>
</organism>
<dbReference type="InterPro" id="IPR036249">
    <property type="entry name" value="Thioredoxin-like_sf"/>
</dbReference>
<dbReference type="GO" id="GO:0004601">
    <property type="term" value="F:peroxidase activity"/>
    <property type="evidence" value="ECO:0007669"/>
    <property type="project" value="UniProtKB-KW"/>
</dbReference>
<name>A0A0G3EL37_9BACT</name>
<dbReference type="PANTHER" id="PTHR43640:SF1">
    <property type="entry name" value="THIOREDOXIN-DEPENDENT PEROXIREDOXIN"/>
    <property type="match status" value="1"/>
</dbReference>
<proteinExistence type="predicted"/>
<feature type="region of interest" description="Disordered" evidence="1">
    <location>
        <begin position="165"/>
        <end position="193"/>
    </location>
</feature>
<dbReference type="InterPro" id="IPR000866">
    <property type="entry name" value="AhpC/TSA"/>
</dbReference>
<evidence type="ECO:0000256" key="1">
    <source>
        <dbReference type="SAM" id="MobiDB-lite"/>
    </source>
</evidence>
<dbReference type="Gene3D" id="3.40.30.10">
    <property type="entry name" value="Glutaredoxin"/>
    <property type="match status" value="1"/>
</dbReference>
<protein>
    <submittedName>
        <fullName evidence="3">Putative peroxiredoxin</fullName>
        <ecNumber evidence="3">1.11.1.15</ecNumber>
    </submittedName>
</protein>
<dbReference type="KEGG" id="vbl:L21SP4_02253"/>
<dbReference type="Proteomes" id="UP000035268">
    <property type="component" value="Chromosome"/>
</dbReference>
<feature type="compositionally biased region" description="Polar residues" evidence="1">
    <location>
        <begin position="170"/>
        <end position="179"/>
    </location>
</feature>
<dbReference type="PATRIC" id="fig|1609981.3.peg.2345"/>
<gene>
    <name evidence="3" type="primary">bcp</name>
    <name evidence="3" type="ORF">L21SP4_02253</name>
</gene>
<dbReference type="AlphaFoldDB" id="A0A0G3EL37"/>
<dbReference type="PANTHER" id="PTHR43640">
    <property type="entry name" value="OS07G0260300 PROTEIN"/>
    <property type="match status" value="1"/>
</dbReference>
<dbReference type="InterPro" id="IPR047262">
    <property type="entry name" value="PRX-like1"/>
</dbReference>
<feature type="region of interest" description="Disordered" evidence="1">
    <location>
        <begin position="75"/>
        <end position="95"/>
    </location>
</feature>
<keyword evidence="3" id="KW-0575">Peroxidase</keyword>
<accession>A0A0G3EL37</accession>
<dbReference type="SUPFAM" id="SSF52833">
    <property type="entry name" value="Thioredoxin-like"/>
    <property type="match status" value="1"/>
</dbReference>
<reference evidence="4" key="1">
    <citation type="submission" date="2015-02" db="EMBL/GenBank/DDBJ databases">
        <title>Description and complete genome sequence of the first cultured representative of the subdivision 5 of the Verrucomicrobia phylum.</title>
        <authorList>
            <person name="Spring S."/>
            <person name="Bunk B."/>
            <person name="Sproer C."/>
            <person name="Klenk H.-P."/>
        </authorList>
    </citation>
    <scope>NUCLEOTIDE SEQUENCE [LARGE SCALE GENOMIC DNA]</scope>
    <source>
        <strain evidence="4">L21-Fru-AB</strain>
    </source>
</reference>
<dbReference type="STRING" id="1307763.L21SP4_02253"/>
<dbReference type="EMBL" id="CP010904">
    <property type="protein sequence ID" value="AKJ65480.1"/>
    <property type="molecule type" value="Genomic_DNA"/>
</dbReference>
<dbReference type="CDD" id="cd02969">
    <property type="entry name" value="PRX_like1"/>
    <property type="match status" value="1"/>
</dbReference>
<feature type="domain" description="Thioredoxin" evidence="2">
    <location>
        <begin position="9"/>
        <end position="165"/>
    </location>
</feature>
<reference evidence="3 4" key="2">
    <citation type="journal article" date="2016" name="ISME J.">
        <title>Characterization of the first cultured representative of Verrucomicrobia subdivision 5 indicates the proposal of a novel phylum.</title>
        <authorList>
            <person name="Spring S."/>
            <person name="Bunk B."/>
            <person name="Sproer C."/>
            <person name="Schumann P."/>
            <person name="Rohde M."/>
            <person name="Tindall B.J."/>
            <person name="Klenk H.P."/>
        </authorList>
    </citation>
    <scope>NUCLEOTIDE SEQUENCE [LARGE SCALE GENOMIC DNA]</scope>
    <source>
        <strain evidence="3 4">L21-Fru-AB</strain>
    </source>
</reference>
<dbReference type="InterPro" id="IPR013766">
    <property type="entry name" value="Thioredoxin_domain"/>
</dbReference>
<evidence type="ECO:0000313" key="4">
    <source>
        <dbReference type="Proteomes" id="UP000035268"/>
    </source>
</evidence>
<dbReference type="PROSITE" id="PS51352">
    <property type="entry name" value="THIOREDOXIN_2"/>
    <property type="match status" value="1"/>
</dbReference>